<comment type="catalytic activity">
    <reaction evidence="1">
        <text>ATP + protein L-histidine = ADP + protein N-phospho-L-histidine.</text>
        <dbReference type="EC" id="2.7.13.3"/>
    </reaction>
</comment>
<keyword evidence="4" id="KW-0808">Transferase</keyword>
<dbReference type="InterPro" id="IPR011712">
    <property type="entry name" value="Sig_transdc_His_kin_sub3_dim/P"/>
</dbReference>
<dbReference type="EMBL" id="JACHJS010000001">
    <property type="protein sequence ID" value="MBB4965726.1"/>
    <property type="molecule type" value="Genomic_DNA"/>
</dbReference>
<dbReference type="InterPro" id="IPR036890">
    <property type="entry name" value="HATPase_C_sf"/>
</dbReference>
<evidence type="ECO:0000313" key="11">
    <source>
        <dbReference type="EMBL" id="MBB4965726.1"/>
    </source>
</evidence>
<dbReference type="RefSeq" id="WP_184669375.1">
    <property type="nucleotide sequence ID" value="NZ_BAABAI010000038.1"/>
</dbReference>
<dbReference type="GO" id="GO:0005524">
    <property type="term" value="F:ATP binding"/>
    <property type="evidence" value="ECO:0007669"/>
    <property type="project" value="UniProtKB-KW"/>
</dbReference>
<keyword evidence="7" id="KW-0067">ATP-binding</keyword>
<dbReference type="PANTHER" id="PTHR24421:SF10">
    <property type="entry name" value="NITRATE_NITRITE SENSOR PROTEIN NARQ"/>
    <property type="match status" value="1"/>
</dbReference>
<protein>
    <recommendedName>
        <fullName evidence="2">histidine kinase</fullName>
        <ecNumber evidence="2">2.7.13.3</ecNumber>
    </recommendedName>
</protein>
<dbReference type="GO" id="GO:0000155">
    <property type="term" value="F:phosphorelay sensor kinase activity"/>
    <property type="evidence" value="ECO:0007669"/>
    <property type="project" value="InterPro"/>
</dbReference>
<dbReference type="InterPro" id="IPR003594">
    <property type="entry name" value="HATPase_dom"/>
</dbReference>
<evidence type="ECO:0000313" key="12">
    <source>
        <dbReference type="Proteomes" id="UP000542674"/>
    </source>
</evidence>
<dbReference type="SUPFAM" id="SSF55874">
    <property type="entry name" value="ATPase domain of HSP90 chaperone/DNA topoisomerase II/histidine kinase"/>
    <property type="match status" value="1"/>
</dbReference>
<proteinExistence type="predicted"/>
<keyword evidence="8" id="KW-0902">Two-component regulatory system</keyword>
<dbReference type="PANTHER" id="PTHR24421">
    <property type="entry name" value="NITRATE/NITRITE SENSOR PROTEIN NARX-RELATED"/>
    <property type="match status" value="1"/>
</dbReference>
<evidence type="ECO:0000256" key="3">
    <source>
        <dbReference type="ARBA" id="ARBA00022553"/>
    </source>
</evidence>
<evidence type="ECO:0000256" key="7">
    <source>
        <dbReference type="ARBA" id="ARBA00022840"/>
    </source>
</evidence>
<keyword evidence="12" id="KW-1185">Reference proteome</keyword>
<organism evidence="11 12">
    <name type="scientific">Saccharothrix violaceirubra</name>
    <dbReference type="NCBI Taxonomy" id="413306"/>
    <lineage>
        <taxon>Bacteria</taxon>
        <taxon>Bacillati</taxon>
        <taxon>Actinomycetota</taxon>
        <taxon>Actinomycetes</taxon>
        <taxon>Pseudonocardiales</taxon>
        <taxon>Pseudonocardiaceae</taxon>
        <taxon>Saccharothrix</taxon>
    </lineage>
</organism>
<dbReference type="GO" id="GO:0046983">
    <property type="term" value="F:protein dimerization activity"/>
    <property type="evidence" value="ECO:0007669"/>
    <property type="project" value="InterPro"/>
</dbReference>
<sequence>MIVLSVAVCLPLLGVRRFPLTAALLCAAVALVGTGVDAAWPGRLVAVAAFCVAAYHRPRTVPVLVGAVAWTFLFATTGSGGGGRTAPVTDLVIMGVAPVAVGYGIRAQRERAAHQARLAVAEDRARLARDMHDSVGHHLTAIRLQAAAGRRVPAAGDKALATISDLSAAALAEVRGLVDALRAEPDVEALATRLSGPDLRITTRGTTSGLPEAVGDTAFRIVQEALTNVVRHSDADRVEVELRRRRGVLVVTVSDNGSARGGVVEGGVVEGNGLRGIRERVAALAGTVHIGWSDGWRVDARLPVRR</sequence>
<dbReference type="Pfam" id="PF07730">
    <property type="entry name" value="HisKA_3"/>
    <property type="match status" value="1"/>
</dbReference>
<dbReference type="InterPro" id="IPR050482">
    <property type="entry name" value="Sensor_HK_TwoCompSys"/>
</dbReference>
<dbReference type="Gene3D" id="3.30.565.10">
    <property type="entry name" value="Histidine kinase-like ATPase, C-terminal domain"/>
    <property type="match status" value="1"/>
</dbReference>
<accession>A0A7W7T3P6</accession>
<dbReference type="AlphaFoldDB" id="A0A7W7T3P6"/>
<evidence type="ECO:0000256" key="8">
    <source>
        <dbReference type="ARBA" id="ARBA00023012"/>
    </source>
</evidence>
<feature type="domain" description="Histidine kinase/HSP90-like ATPase" evidence="9">
    <location>
        <begin position="216"/>
        <end position="303"/>
    </location>
</feature>
<keyword evidence="3" id="KW-0597">Phosphoprotein</keyword>
<evidence type="ECO:0000256" key="6">
    <source>
        <dbReference type="ARBA" id="ARBA00022777"/>
    </source>
</evidence>
<dbReference type="CDD" id="cd16917">
    <property type="entry name" value="HATPase_UhpB-NarQ-NarX-like"/>
    <property type="match status" value="1"/>
</dbReference>
<dbReference type="Pfam" id="PF02518">
    <property type="entry name" value="HATPase_c"/>
    <property type="match status" value="1"/>
</dbReference>
<reference evidence="11 12" key="1">
    <citation type="submission" date="2020-08" db="EMBL/GenBank/DDBJ databases">
        <title>Sequencing the genomes of 1000 actinobacteria strains.</title>
        <authorList>
            <person name="Klenk H.-P."/>
        </authorList>
    </citation>
    <scope>NUCLEOTIDE SEQUENCE [LARGE SCALE GENOMIC DNA]</scope>
    <source>
        <strain evidence="11 12">DSM 45084</strain>
    </source>
</reference>
<keyword evidence="5" id="KW-0547">Nucleotide-binding</keyword>
<dbReference type="GO" id="GO:0016020">
    <property type="term" value="C:membrane"/>
    <property type="evidence" value="ECO:0007669"/>
    <property type="project" value="InterPro"/>
</dbReference>
<evidence type="ECO:0000259" key="9">
    <source>
        <dbReference type="Pfam" id="PF02518"/>
    </source>
</evidence>
<dbReference type="Proteomes" id="UP000542674">
    <property type="component" value="Unassembled WGS sequence"/>
</dbReference>
<evidence type="ECO:0000256" key="1">
    <source>
        <dbReference type="ARBA" id="ARBA00000085"/>
    </source>
</evidence>
<evidence type="ECO:0000256" key="4">
    <source>
        <dbReference type="ARBA" id="ARBA00022679"/>
    </source>
</evidence>
<name>A0A7W7T3P6_9PSEU</name>
<evidence type="ECO:0000259" key="10">
    <source>
        <dbReference type="Pfam" id="PF07730"/>
    </source>
</evidence>
<evidence type="ECO:0000256" key="2">
    <source>
        <dbReference type="ARBA" id="ARBA00012438"/>
    </source>
</evidence>
<comment type="caution">
    <text evidence="11">The sequence shown here is derived from an EMBL/GenBank/DDBJ whole genome shotgun (WGS) entry which is preliminary data.</text>
</comment>
<feature type="domain" description="Signal transduction histidine kinase subgroup 3 dimerisation and phosphoacceptor" evidence="10">
    <location>
        <begin position="124"/>
        <end position="183"/>
    </location>
</feature>
<dbReference type="EC" id="2.7.13.3" evidence="2"/>
<dbReference type="Gene3D" id="1.20.5.1930">
    <property type="match status" value="1"/>
</dbReference>
<evidence type="ECO:0000256" key="5">
    <source>
        <dbReference type="ARBA" id="ARBA00022741"/>
    </source>
</evidence>
<gene>
    <name evidence="11" type="ORF">F4559_003085</name>
</gene>
<keyword evidence="6 11" id="KW-0418">Kinase</keyword>